<sequence>MRKPRKLAALLLCGAMAVSLAACSGETSSPPTASPSAESNIYTATGAGYGGDVTVTLTLSGTTVQSITAEGDKETAAVGGAAITSFNEGFTALAGSALSDLSADAVDAVSGATVTSNAVKSALKKAIDQAGGVTTDEKAPVADSTATYQAAGNSVATPVSVEVSLKDGKIAAITVGENGETPSILKTVVDRLIPRILENQSLAVDAISGATVSSNAVKDAVAQAINASGGDATQWYTPVEKKTDTVILEGYDVIVVGLGGSGVTSYISAAENGAAVFGFDTAGKIGGTSSNVSGPMAINPSTKMAAQNGGKKFLEEEDLIADWLAYCLGDAKEDVVREFVYESGETMDWLINDYGFEFADIKAFFHPKMWPVWATYVGEKTDMFTNAVEKAKALNEKNDYMLELTATDLLTEGGKITGVKAVSWDGTTYEIHGDSVILATGGFLGNSQMTEKYLGGSFNSEAMLQNDGAGVSMALAQGAGTYNIDMPGMVHIAQTKTIIKTDDLTADQKAVLTALVLTPESMIVGTDGSRFMSEAGNIAFDNWKGGDTYYAVYSQAQMDAFKASGMLSPAAPMFLNQGGTVEANTPIADLDTILSVGGEYGIVTQAGSLEELAAKLGVDAANLTAAARDYTSYADGSAADPFGKDVSLMSSLAEGPYYAVAGAGYYYGTCGGLDIDATCRVLKADGTAFENLFAVGQDSMGVLFSNQVPYVTYGGAAQGWVITSGRLAGANAAEAYAK</sequence>
<dbReference type="GO" id="GO:0033765">
    <property type="term" value="F:steroid dehydrogenase activity, acting on the CH-CH group of donors"/>
    <property type="evidence" value="ECO:0007669"/>
    <property type="project" value="UniProtKB-ARBA"/>
</dbReference>
<organism evidence="11">
    <name type="scientific">uncultured Eubacteriales bacterium</name>
    <dbReference type="NCBI Taxonomy" id="172733"/>
    <lineage>
        <taxon>Bacteria</taxon>
        <taxon>Bacillati</taxon>
        <taxon>Bacillota</taxon>
        <taxon>Clostridia</taxon>
        <taxon>Eubacteriales</taxon>
        <taxon>environmental samples</taxon>
    </lineage>
</organism>
<dbReference type="PROSITE" id="PS51257">
    <property type="entry name" value="PROKAR_LIPOPROTEIN"/>
    <property type="match status" value="1"/>
</dbReference>
<evidence type="ECO:0000256" key="4">
    <source>
        <dbReference type="ARBA" id="ARBA00015872"/>
    </source>
</evidence>
<protein>
    <recommendedName>
        <fullName evidence="4">Urocanate reductase</fullName>
        <ecNumber evidence="3">1.3.99.33</ecNumber>
    </recommendedName>
</protein>
<dbReference type="Gene3D" id="3.90.700.10">
    <property type="entry name" value="Succinate dehydrogenase/fumarate reductase flavoprotein, catalytic domain"/>
    <property type="match status" value="1"/>
</dbReference>
<dbReference type="EMBL" id="FLUN01000001">
    <property type="protein sequence ID" value="SBV96824.1"/>
    <property type="molecule type" value="Genomic_DNA"/>
</dbReference>
<dbReference type="GO" id="GO:0010181">
    <property type="term" value="F:FMN binding"/>
    <property type="evidence" value="ECO:0007669"/>
    <property type="project" value="InterPro"/>
</dbReference>
<feature type="domain" description="FMN-binding" evidence="10">
    <location>
        <begin position="48"/>
        <end position="130"/>
    </location>
</feature>
<dbReference type="Gene3D" id="3.90.1010.20">
    <property type="match status" value="2"/>
</dbReference>
<proteinExistence type="predicted"/>
<feature type="chain" id="PRO_5012804052" description="Urocanate reductase" evidence="9">
    <location>
        <begin position="22"/>
        <end position="738"/>
    </location>
</feature>
<evidence type="ECO:0000256" key="1">
    <source>
        <dbReference type="ARBA" id="ARBA00001917"/>
    </source>
</evidence>
<dbReference type="InterPro" id="IPR027477">
    <property type="entry name" value="Succ_DH/fumarate_Rdtase_cat_sf"/>
</dbReference>
<dbReference type="SUPFAM" id="SSF51905">
    <property type="entry name" value="FAD/NAD(P)-binding domain"/>
    <property type="match status" value="1"/>
</dbReference>
<comment type="cofactor">
    <cofactor evidence="2">
        <name>FAD</name>
        <dbReference type="ChEBI" id="CHEBI:57692"/>
    </cofactor>
</comment>
<dbReference type="SMART" id="SM00900">
    <property type="entry name" value="FMN_bind"/>
    <property type="match status" value="2"/>
</dbReference>
<dbReference type="EC" id="1.3.99.33" evidence="3"/>
<name>A0A212JBJ9_9FIRM</name>
<dbReference type="SUPFAM" id="SSF56425">
    <property type="entry name" value="Succinate dehydrogenase/fumarate reductase flavoprotein, catalytic domain"/>
    <property type="match status" value="1"/>
</dbReference>
<evidence type="ECO:0000256" key="5">
    <source>
        <dbReference type="ARBA" id="ARBA00022630"/>
    </source>
</evidence>
<evidence type="ECO:0000313" key="11">
    <source>
        <dbReference type="EMBL" id="SBV96824.1"/>
    </source>
</evidence>
<evidence type="ECO:0000256" key="9">
    <source>
        <dbReference type="SAM" id="SignalP"/>
    </source>
</evidence>
<dbReference type="Gene3D" id="3.50.50.60">
    <property type="entry name" value="FAD/NAD(P)-binding domain"/>
    <property type="match status" value="1"/>
</dbReference>
<dbReference type="InterPro" id="IPR003953">
    <property type="entry name" value="FAD-dep_OxRdtase_2_FAD-bd"/>
</dbReference>
<evidence type="ECO:0000256" key="7">
    <source>
        <dbReference type="ARBA" id="ARBA00023002"/>
    </source>
</evidence>
<evidence type="ECO:0000256" key="8">
    <source>
        <dbReference type="ARBA" id="ARBA00049922"/>
    </source>
</evidence>
<dbReference type="PANTHER" id="PTHR43400:SF10">
    <property type="entry name" value="3-OXOSTEROID 1-DEHYDROGENASE"/>
    <property type="match status" value="1"/>
</dbReference>
<dbReference type="InterPro" id="IPR007329">
    <property type="entry name" value="FMN-bd"/>
</dbReference>
<keyword evidence="6" id="KW-0274">FAD</keyword>
<gene>
    <name evidence="11" type="ORF">KL86CLO1_10830</name>
</gene>
<dbReference type="InterPro" id="IPR036188">
    <property type="entry name" value="FAD/NAD-bd_sf"/>
</dbReference>
<evidence type="ECO:0000256" key="6">
    <source>
        <dbReference type="ARBA" id="ARBA00022827"/>
    </source>
</evidence>
<keyword evidence="5" id="KW-0285">Flavoprotein</keyword>
<feature type="signal peptide" evidence="9">
    <location>
        <begin position="1"/>
        <end position="21"/>
    </location>
</feature>
<keyword evidence="9" id="KW-0732">Signal</keyword>
<dbReference type="GO" id="GO:0016020">
    <property type="term" value="C:membrane"/>
    <property type="evidence" value="ECO:0007669"/>
    <property type="project" value="InterPro"/>
</dbReference>
<dbReference type="Pfam" id="PF00890">
    <property type="entry name" value="FAD_binding_2"/>
    <property type="match status" value="1"/>
</dbReference>
<dbReference type="Pfam" id="PF04205">
    <property type="entry name" value="FMN_bind"/>
    <property type="match status" value="2"/>
</dbReference>
<dbReference type="InterPro" id="IPR050315">
    <property type="entry name" value="FAD-oxidoreductase_2"/>
</dbReference>
<evidence type="ECO:0000256" key="2">
    <source>
        <dbReference type="ARBA" id="ARBA00001974"/>
    </source>
</evidence>
<dbReference type="GO" id="GO:0008202">
    <property type="term" value="P:steroid metabolic process"/>
    <property type="evidence" value="ECO:0007669"/>
    <property type="project" value="UniProtKB-ARBA"/>
</dbReference>
<comment type="catalytic activity">
    <reaction evidence="8">
        <text>dihydrourocanate + A = urocanate + AH2</text>
        <dbReference type="Rhea" id="RHEA:36059"/>
        <dbReference type="ChEBI" id="CHEBI:13193"/>
        <dbReference type="ChEBI" id="CHEBI:17499"/>
        <dbReference type="ChEBI" id="CHEBI:27247"/>
        <dbReference type="ChEBI" id="CHEBI:72991"/>
        <dbReference type="EC" id="1.3.99.33"/>
    </reaction>
</comment>
<evidence type="ECO:0000259" key="10">
    <source>
        <dbReference type="SMART" id="SM00900"/>
    </source>
</evidence>
<evidence type="ECO:0000256" key="3">
    <source>
        <dbReference type="ARBA" id="ARBA00013137"/>
    </source>
</evidence>
<dbReference type="PANTHER" id="PTHR43400">
    <property type="entry name" value="FUMARATE REDUCTASE"/>
    <property type="match status" value="1"/>
</dbReference>
<dbReference type="AlphaFoldDB" id="A0A212JBJ9"/>
<feature type="domain" description="FMN-binding" evidence="10">
    <location>
        <begin position="152"/>
        <end position="228"/>
    </location>
</feature>
<comment type="cofactor">
    <cofactor evidence="1">
        <name>FMN</name>
        <dbReference type="ChEBI" id="CHEBI:58210"/>
    </cofactor>
</comment>
<reference evidence="11" key="1">
    <citation type="submission" date="2016-04" db="EMBL/GenBank/DDBJ databases">
        <authorList>
            <person name="Evans L.H."/>
            <person name="Alamgir A."/>
            <person name="Owens N."/>
            <person name="Weber N.D."/>
            <person name="Virtaneva K."/>
            <person name="Barbian K."/>
            <person name="Babar A."/>
            <person name="Rosenke K."/>
        </authorList>
    </citation>
    <scope>NUCLEOTIDE SEQUENCE</scope>
    <source>
        <strain evidence="11">86</strain>
    </source>
</reference>
<keyword evidence="7" id="KW-0560">Oxidoreductase</keyword>
<accession>A0A212JBJ9</accession>